<evidence type="ECO:0000313" key="3">
    <source>
        <dbReference type="Proteomes" id="UP000078428"/>
    </source>
</evidence>
<sequence length="386" mass="42238">MADIQWNRYLNRLCDLRGDARFDDMLIGCIAAFHAKGRTSDKQGDWLVRQLDMHYGIQVAHEGAIQLTKEQRRPIRQAVDFTNANASSGRMAYLHGRFPHAFHTVSTSFPHGFHTKGANSSVTTTTYPVTIARLLLKLIDTPLAFTMPSASTDGLSAQVDGGSPVARHQITEAALPIAVNTNVIDDAASPLRGFAAKSDEPFHQGKDPKTANANSPMEAKANRPTGQVKAISQKANISLWVDGGSRSHVRGRLEVGEKEFRLNFRTPRRAEELIYVERGQGAEARQWYEAISGHLIPSLQAKADAASGRLPQNHVASAVHELGDTRCQQIGLVGGFAFLSYRGDVPSRCIVQINDTTWQFELQATRSSNLKAPQFKATSEPSSLAA</sequence>
<proteinExistence type="predicted"/>
<evidence type="ECO:0000256" key="1">
    <source>
        <dbReference type="SAM" id="MobiDB-lite"/>
    </source>
</evidence>
<evidence type="ECO:0000313" key="2">
    <source>
        <dbReference type="EMBL" id="OAN55290.1"/>
    </source>
</evidence>
<feature type="compositionally biased region" description="Basic and acidic residues" evidence="1">
    <location>
        <begin position="198"/>
        <end position="209"/>
    </location>
</feature>
<protein>
    <submittedName>
        <fullName evidence="2">Uncharacterized protein</fullName>
    </submittedName>
</protein>
<comment type="caution">
    <text evidence="2">The sequence shown here is derived from an EMBL/GenBank/DDBJ whole genome shotgun (WGS) entry which is preliminary data.</text>
</comment>
<accession>A0A178MWT1</accession>
<reference evidence="2 3" key="1">
    <citation type="submission" date="2016-04" db="EMBL/GenBank/DDBJ databases">
        <title>Draft genome sequence of freshwater magnetotactic bacteria Magnetospirillum marisnigri SP-1 and Magnetospirillum moscoviense BB-1.</title>
        <authorList>
            <person name="Koziaeva V."/>
            <person name="Dziuba M.V."/>
            <person name="Ivanov T.M."/>
            <person name="Kuznetsov B."/>
            <person name="Grouzdev D.S."/>
        </authorList>
    </citation>
    <scope>NUCLEOTIDE SEQUENCE [LARGE SCALE GENOMIC DNA]</scope>
    <source>
        <strain evidence="2 3">SP-1</strain>
    </source>
</reference>
<dbReference type="Proteomes" id="UP000078428">
    <property type="component" value="Unassembled WGS sequence"/>
</dbReference>
<dbReference type="AlphaFoldDB" id="A0A178MWT1"/>
<feature type="region of interest" description="Disordered" evidence="1">
    <location>
        <begin position="198"/>
        <end position="227"/>
    </location>
</feature>
<dbReference type="RefSeq" id="WP_068489471.1">
    <property type="nucleotide sequence ID" value="NZ_LWQT01000020.1"/>
</dbReference>
<gene>
    <name evidence="2" type="ORF">A6A04_11585</name>
</gene>
<keyword evidence="3" id="KW-1185">Reference proteome</keyword>
<name>A0A178MWT1_9PROT</name>
<organism evidence="2 3">
    <name type="scientific">Paramagnetospirillum marisnigri</name>
    <dbReference type="NCBI Taxonomy" id="1285242"/>
    <lineage>
        <taxon>Bacteria</taxon>
        <taxon>Pseudomonadati</taxon>
        <taxon>Pseudomonadota</taxon>
        <taxon>Alphaproteobacteria</taxon>
        <taxon>Rhodospirillales</taxon>
        <taxon>Magnetospirillaceae</taxon>
        <taxon>Paramagnetospirillum</taxon>
    </lineage>
</organism>
<dbReference type="EMBL" id="LWQT01000020">
    <property type="protein sequence ID" value="OAN55290.1"/>
    <property type="molecule type" value="Genomic_DNA"/>
</dbReference>
<dbReference type="OrthoDB" id="7319474at2"/>